<keyword evidence="3" id="KW-1185">Reference proteome</keyword>
<accession>A0ABN3HFZ0</accession>
<evidence type="ECO:0000256" key="1">
    <source>
        <dbReference type="SAM" id="Phobius"/>
    </source>
</evidence>
<protein>
    <submittedName>
        <fullName evidence="2">Uncharacterized protein</fullName>
    </submittedName>
</protein>
<name>A0ABN3HFZ0_9ACTN</name>
<organism evidence="2 3">
    <name type="scientific">Dactylosporangium salmoneum</name>
    <dbReference type="NCBI Taxonomy" id="53361"/>
    <lineage>
        <taxon>Bacteria</taxon>
        <taxon>Bacillati</taxon>
        <taxon>Actinomycetota</taxon>
        <taxon>Actinomycetes</taxon>
        <taxon>Micromonosporales</taxon>
        <taxon>Micromonosporaceae</taxon>
        <taxon>Dactylosporangium</taxon>
    </lineage>
</organism>
<dbReference type="EMBL" id="BAAARV010000085">
    <property type="protein sequence ID" value="GAA2379169.1"/>
    <property type="molecule type" value="Genomic_DNA"/>
</dbReference>
<feature type="transmembrane region" description="Helical" evidence="1">
    <location>
        <begin position="176"/>
        <end position="198"/>
    </location>
</feature>
<evidence type="ECO:0000313" key="3">
    <source>
        <dbReference type="Proteomes" id="UP001501444"/>
    </source>
</evidence>
<sequence>MAGIGHNRPVRVAWWFAAWLGGVLGPGLALVAGSTWVPMSAGVAMLIAGLGLLGWGSVSVRRRAVGGRADREYEPPVTVRGAAAAFGWALAWAVAPVAVTLGFDSIRPIRDDSADETPVSVVAESVLVLADVGLCVVVGFLVLYRTLRLVAVVAHVARPGRFGPPPGLEPGASGSYWVGVVAVLLFGALAVASVVVLASDLVGSWRYHHDSDRSSEPVRVVDIAHTDDGERLTTGDGATVLVAAVPGEWRLDPVEGLPATLEWYRGKVYRVSAAGVTRDTKDNPDDELAFFVPTVPTAVGLAWYAAAFAGYARRRRPVALAVVIGGLVALLVKAYATGLTLGPVLVVQGAATAVALGVLLARRRAGHARGDEPGP</sequence>
<feature type="transmembrane region" description="Helical" evidence="1">
    <location>
        <begin position="342"/>
        <end position="361"/>
    </location>
</feature>
<feature type="transmembrane region" description="Helical" evidence="1">
    <location>
        <begin position="288"/>
        <end position="311"/>
    </location>
</feature>
<keyword evidence="1" id="KW-0472">Membrane</keyword>
<proteinExistence type="predicted"/>
<reference evidence="2 3" key="1">
    <citation type="journal article" date="2019" name="Int. J. Syst. Evol. Microbiol.">
        <title>The Global Catalogue of Microorganisms (GCM) 10K type strain sequencing project: providing services to taxonomists for standard genome sequencing and annotation.</title>
        <authorList>
            <consortium name="The Broad Institute Genomics Platform"/>
            <consortium name="The Broad Institute Genome Sequencing Center for Infectious Disease"/>
            <person name="Wu L."/>
            <person name="Ma J."/>
        </authorList>
    </citation>
    <scope>NUCLEOTIDE SEQUENCE [LARGE SCALE GENOMIC DNA]</scope>
    <source>
        <strain evidence="2 3">JCM 3272</strain>
    </source>
</reference>
<feature type="transmembrane region" description="Helical" evidence="1">
    <location>
        <begin position="318"/>
        <end position="336"/>
    </location>
</feature>
<comment type="caution">
    <text evidence="2">The sequence shown here is derived from an EMBL/GenBank/DDBJ whole genome shotgun (WGS) entry which is preliminary data.</text>
</comment>
<feature type="transmembrane region" description="Helical" evidence="1">
    <location>
        <begin position="81"/>
        <end position="101"/>
    </location>
</feature>
<gene>
    <name evidence="2" type="ORF">GCM10010170_085700</name>
</gene>
<keyword evidence="1" id="KW-1133">Transmembrane helix</keyword>
<feature type="transmembrane region" description="Helical" evidence="1">
    <location>
        <begin position="39"/>
        <end position="60"/>
    </location>
</feature>
<evidence type="ECO:0000313" key="2">
    <source>
        <dbReference type="EMBL" id="GAA2379169.1"/>
    </source>
</evidence>
<dbReference type="Proteomes" id="UP001501444">
    <property type="component" value="Unassembled WGS sequence"/>
</dbReference>
<keyword evidence="1" id="KW-0812">Transmembrane</keyword>
<feature type="transmembrane region" description="Helical" evidence="1">
    <location>
        <begin position="12"/>
        <end position="33"/>
    </location>
</feature>
<feature type="transmembrane region" description="Helical" evidence="1">
    <location>
        <begin position="121"/>
        <end position="144"/>
    </location>
</feature>